<evidence type="ECO:0000259" key="3">
    <source>
        <dbReference type="Pfam" id="PF06094"/>
    </source>
</evidence>
<keyword evidence="1" id="KW-0808">Transferase</keyword>
<gene>
    <name evidence="4" type="ORF">OLMES_1625</name>
</gene>
<dbReference type="PANTHER" id="PTHR31544:SF2">
    <property type="entry name" value="AIG2-LIKE PROTEIN D"/>
    <property type="match status" value="1"/>
</dbReference>
<sequence length="162" mass="18570">MNGINPSIRNRPSLPCFVYGTLLIPDVIQAVLGRLPDAQPARLQGYGAYLLKGQVYPAIRKESPLRNTSGLLYHGLCSAEWQRLDDYEGQWYQRKLITVLTGKPPLARTQACTYILRTSFTRLLTDRPWDLEHFKKIEQSRYLETIRPSDHAQSLLFQSPPN</sequence>
<evidence type="ECO:0000256" key="1">
    <source>
        <dbReference type="ARBA" id="ARBA00022679"/>
    </source>
</evidence>
<dbReference type="EMBL" id="CP021425">
    <property type="protein sequence ID" value="ARU55700.1"/>
    <property type="molecule type" value="Genomic_DNA"/>
</dbReference>
<dbReference type="GO" id="GO:0016740">
    <property type="term" value="F:transferase activity"/>
    <property type="evidence" value="ECO:0007669"/>
    <property type="project" value="UniProtKB-KW"/>
</dbReference>
<reference evidence="4 5" key="1">
    <citation type="submission" date="2017-05" db="EMBL/GenBank/DDBJ databases">
        <title>Genomic insights into alkan degradation activity of Oleiphilus messinensis.</title>
        <authorList>
            <person name="Kozyavkin S.A."/>
            <person name="Slesarev A.I."/>
            <person name="Golyshin P.N."/>
            <person name="Korzhenkov A."/>
            <person name="Golyshina O.N."/>
            <person name="Toshchakov S.V."/>
        </authorList>
    </citation>
    <scope>NUCLEOTIDE SEQUENCE [LARGE SCALE GENOMIC DNA]</scope>
    <source>
        <strain evidence="4 5">ME102</strain>
    </source>
</reference>
<dbReference type="InterPro" id="IPR013024">
    <property type="entry name" value="GGCT-like"/>
</dbReference>
<protein>
    <recommendedName>
        <fullName evidence="2">Putative gamma-glutamylcyclotransferase</fullName>
    </recommendedName>
</protein>
<dbReference type="PANTHER" id="PTHR31544">
    <property type="entry name" value="AIG2-LIKE PROTEIN D"/>
    <property type="match status" value="1"/>
</dbReference>
<dbReference type="InterPro" id="IPR045038">
    <property type="entry name" value="AIG2-like"/>
</dbReference>
<proteinExistence type="predicted"/>
<dbReference type="KEGG" id="ome:OLMES_1625"/>
<dbReference type="Proteomes" id="UP000196027">
    <property type="component" value="Chromosome"/>
</dbReference>
<name>A0A1Y0I640_9GAMM</name>
<dbReference type="Gene3D" id="3.10.490.10">
    <property type="entry name" value="Gamma-glutamyl cyclotransferase-like"/>
    <property type="match status" value="1"/>
</dbReference>
<evidence type="ECO:0000313" key="5">
    <source>
        <dbReference type="Proteomes" id="UP000196027"/>
    </source>
</evidence>
<evidence type="ECO:0000256" key="2">
    <source>
        <dbReference type="ARBA" id="ARBA00030602"/>
    </source>
</evidence>
<dbReference type="AlphaFoldDB" id="A0A1Y0I640"/>
<dbReference type="InterPro" id="IPR009288">
    <property type="entry name" value="AIG2-like_dom"/>
</dbReference>
<dbReference type="SUPFAM" id="SSF110857">
    <property type="entry name" value="Gamma-glutamyl cyclotransferase-like"/>
    <property type="match status" value="1"/>
</dbReference>
<feature type="domain" description="Gamma-glutamylcyclotransferase AIG2-like" evidence="3">
    <location>
        <begin position="16"/>
        <end position="118"/>
    </location>
</feature>
<evidence type="ECO:0000313" key="4">
    <source>
        <dbReference type="EMBL" id="ARU55700.1"/>
    </source>
</evidence>
<accession>A0A1Y0I640</accession>
<dbReference type="InterPro" id="IPR036568">
    <property type="entry name" value="GGCT-like_sf"/>
</dbReference>
<keyword evidence="5" id="KW-1185">Reference proteome</keyword>
<dbReference type="CDD" id="cd06661">
    <property type="entry name" value="GGCT_like"/>
    <property type="match status" value="1"/>
</dbReference>
<dbReference type="Pfam" id="PF06094">
    <property type="entry name" value="GGACT"/>
    <property type="match status" value="1"/>
</dbReference>
<organism evidence="4 5">
    <name type="scientific">Oleiphilus messinensis</name>
    <dbReference type="NCBI Taxonomy" id="141451"/>
    <lineage>
        <taxon>Bacteria</taxon>
        <taxon>Pseudomonadati</taxon>
        <taxon>Pseudomonadota</taxon>
        <taxon>Gammaproteobacteria</taxon>
        <taxon>Oceanospirillales</taxon>
        <taxon>Oleiphilaceae</taxon>
        <taxon>Oleiphilus</taxon>
    </lineage>
</organism>